<dbReference type="InterPro" id="IPR027954">
    <property type="entry name" value="Transcobalamin-like_C"/>
</dbReference>
<keyword evidence="7" id="KW-0472">Membrane</keyword>
<evidence type="ECO:0000313" key="10">
    <source>
        <dbReference type="EMBL" id="GAA0470668.1"/>
    </source>
</evidence>
<feature type="domain" description="Transcobalamin-like C-terminal" evidence="9">
    <location>
        <begin position="67"/>
        <end position="132"/>
    </location>
</feature>
<feature type="compositionally biased region" description="Acidic residues" evidence="6">
    <location>
        <begin position="589"/>
        <end position="598"/>
    </location>
</feature>
<keyword evidence="5" id="KW-0572">Peptidoglycan-anchor</keyword>
<dbReference type="InterPro" id="IPR019931">
    <property type="entry name" value="LPXTG_anchor"/>
</dbReference>
<dbReference type="Gene3D" id="2.170.130.30">
    <property type="match status" value="2"/>
</dbReference>
<accession>A0ABN1A955</accession>
<dbReference type="Pfam" id="PF00746">
    <property type="entry name" value="Gram_pos_anchor"/>
    <property type="match status" value="1"/>
</dbReference>
<feature type="compositionally biased region" description="Basic and acidic residues" evidence="6">
    <location>
        <begin position="599"/>
        <end position="618"/>
    </location>
</feature>
<evidence type="ECO:0000259" key="9">
    <source>
        <dbReference type="Pfam" id="PF14478"/>
    </source>
</evidence>
<evidence type="ECO:0000256" key="4">
    <source>
        <dbReference type="ARBA" id="ARBA00022729"/>
    </source>
</evidence>
<evidence type="ECO:0000256" key="7">
    <source>
        <dbReference type="SAM" id="Phobius"/>
    </source>
</evidence>
<evidence type="ECO:0000259" key="8">
    <source>
        <dbReference type="Pfam" id="PF00746"/>
    </source>
</evidence>
<gene>
    <name evidence="10" type="ORF">GCM10008935_28210</name>
</gene>
<organism evidence="10 11">
    <name type="scientific">Alkalibacillus silvisoli</name>
    <dbReference type="NCBI Taxonomy" id="392823"/>
    <lineage>
        <taxon>Bacteria</taxon>
        <taxon>Bacillati</taxon>
        <taxon>Bacillota</taxon>
        <taxon>Bacilli</taxon>
        <taxon>Bacillales</taxon>
        <taxon>Bacillaceae</taxon>
        <taxon>Alkalibacillus</taxon>
    </lineage>
</organism>
<evidence type="ECO:0000256" key="3">
    <source>
        <dbReference type="ARBA" id="ARBA00022525"/>
    </source>
</evidence>
<dbReference type="Gene3D" id="1.50.10.20">
    <property type="match status" value="1"/>
</dbReference>
<feature type="domain" description="Gram-positive cocci surface proteins LPxTG" evidence="8">
    <location>
        <begin position="657"/>
        <end position="691"/>
    </location>
</feature>
<evidence type="ECO:0000313" key="11">
    <source>
        <dbReference type="Proteomes" id="UP001500740"/>
    </source>
</evidence>
<keyword evidence="3" id="KW-0964">Secreted</keyword>
<dbReference type="SUPFAM" id="SSF48239">
    <property type="entry name" value="Terpenoid cyclases/Protein prenyltransferases"/>
    <property type="match status" value="1"/>
</dbReference>
<proteinExistence type="predicted"/>
<dbReference type="Pfam" id="PF14478">
    <property type="entry name" value="DUF4430"/>
    <property type="match status" value="1"/>
</dbReference>
<keyword evidence="11" id="KW-1185">Reference proteome</keyword>
<sequence>MNRFKGKGIKSSFIVFIATIFLIAQSGMYSSSPAYADELPSGVTITAIDEDGEDVFETKAVSFEDEDTAFDALDDVAEVTYEDTDLGQFITGINENSPEEGYYWGFFVNGSTADVGAEGYELDHGDNLLFKVVDEDIWPHTTIDVKVSAVGLNDEEVLPETNVDIVKFGTAYDAILQATDQEGINLDVSVDSEFLTFINDLDDALDDSFYWGMYLNDDSMETGLVNYQMQEGDHLELIATELIDEDSGSDDSEGEQGSNDGKEESTNEEEVDEPESDNLEELTLEYIKQLTDESIDYLLSNDSLDWYGSITLNALKRDVAQQIAEDSIESVVVNEGEFRLVTDAARNILILTAAGKDATDIEGYNLIEKLTNHEGMTSQGNNGPIYSLLAINSGGYDTEDDATWSKDKLIEYLIEEQLDDGGWSLFGNSFHVDLTGMGLAALAPYQGDENIKTVIDNAAAHLSKAQHEDGGYPDPFHGGDSSPSIAMAITGLVSVGIDPTGEEFTTEKGVNLVERLLQFRNDDGGFDQNIGDDESNSIASNQSVFGLAAYYKFLNNDGAIFDFRVTGEDKDKEDEQEDQEQQDEGKKEEDEEKEEDKDVDVPKEQEDKIDEKEDDRGENVTGVIESSTDDKKDSTENNNDVDQDTSNENTEIKHTASGEELPDTATSNYTFIAIGIFMVIAGIMLVVFKRRLRVNL</sequence>
<reference evidence="10 11" key="1">
    <citation type="journal article" date="2019" name="Int. J. Syst. Evol. Microbiol.">
        <title>The Global Catalogue of Microorganisms (GCM) 10K type strain sequencing project: providing services to taxonomists for standard genome sequencing and annotation.</title>
        <authorList>
            <consortium name="The Broad Institute Genomics Platform"/>
            <consortium name="The Broad Institute Genome Sequencing Center for Infectious Disease"/>
            <person name="Wu L."/>
            <person name="Ma J."/>
        </authorList>
    </citation>
    <scope>NUCLEOTIDE SEQUENCE [LARGE SCALE GENOMIC DNA]</scope>
    <source>
        <strain evidence="10 11">JCM 14193</strain>
    </source>
</reference>
<dbReference type="RefSeq" id="WP_343784659.1">
    <property type="nucleotide sequence ID" value="NZ_BAAACZ010000029.1"/>
</dbReference>
<dbReference type="NCBIfam" id="TIGR01167">
    <property type="entry name" value="LPXTG_anchor"/>
    <property type="match status" value="1"/>
</dbReference>
<feature type="region of interest" description="Disordered" evidence="6">
    <location>
        <begin position="568"/>
        <end position="663"/>
    </location>
</feature>
<evidence type="ECO:0000256" key="5">
    <source>
        <dbReference type="ARBA" id="ARBA00023088"/>
    </source>
</evidence>
<comment type="subcellular location">
    <subcellularLocation>
        <location evidence="1">Secreted</location>
        <location evidence="1">Cell wall</location>
        <topology evidence="1">Peptidoglycan-anchor</topology>
    </subcellularLocation>
</comment>
<feature type="transmembrane region" description="Helical" evidence="7">
    <location>
        <begin position="669"/>
        <end position="688"/>
    </location>
</feature>
<dbReference type="InterPro" id="IPR008930">
    <property type="entry name" value="Terpenoid_cyclase/PrenylTrfase"/>
</dbReference>
<protein>
    <submittedName>
        <fullName evidence="10">DUF4430 domain-containing protein</fullName>
    </submittedName>
</protein>
<feature type="compositionally biased region" description="Acidic residues" evidence="6">
    <location>
        <begin position="266"/>
        <end position="279"/>
    </location>
</feature>
<dbReference type="Proteomes" id="UP001500740">
    <property type="component" value="Unassembled WGS sequence"/>
</dbReference>
<feature type="compositionally biased region" description="Acidic residues" evidence="6">
    <location>
        <begin position="571"/>
        <end position="582"/>
    </location>
</feature>
<dbReference type="CDD" id="cd00688">
    <property type="entry name" value="ISOPREN_C2_like"/>
    <property type="match status" value="1"/>
</dbReference>
<evidence type="ECO:0000256" key="1">
    <source>
        <dbReference type="ARBA" id="ARBA00004168"/>
    </source>
</evidence>
<feature type="region of interest" description="Disordered" evidence="6">
    <location>
        <begin position="246"/>
        <end position="279"/>
    </location>
</feature>
<name>A0ABN1A955_9BACI</name>
<keyword evidence="7" id="KW-0812">Transmembrane</keyword>
<keyword evidence="4" id="KW-0732">Signal</keyword>
<keyword evidence="2" id="KW-0134">Cell wall</keyword>
<dbReference type="EMBL" id="BAAACZ010000029">
    <property type="protein sequence ID" value="GAA0470668.1"/>
    <property type="molecule type" value="Genomic_DNA"/>
</dbReference>
<evidence type="ECO:0000256" key="2">
    <source>
        <dbReference type="ARBA" id="ARBA00022512"/>
    </source>
</evidence>
<evidence type="ECO:0000256" key="6">
    <source>
        <dbReference type="SAM" id="MobiDB-lite"/>
    </source>
</evidence>
<keyword evidence="7" id="KW-1133">Transmembrane helix</keyword>
<comment type="caution">
    <text evidence="10">The sequence shown here is derived from an EMBL/GenBank/DDBJ whole genome shotgun (WGS) entry which is preliminary data.</text>
</comment>